<evidence type="ECO:0000256" key="6">
    <source>
        <dbReference type="RuleBase" id="RU003732"/>
    </source>
</evidence>
<gene>
    <name evidence="8" type="ORF">NCTC13093_02609</name>
</gene>
<dbReference type="PANTHER" id="PTHR42948">
    <property type="entry name" value="TRANSPORTER"/>
    <property type="match status" value="1"/>
</dbReference>
<dbReference type="Pfam" id="PF00209">
    <property type="entry name" value="SNF"/>
    <property type="match status" value="1"/>
</dbReference>
<evidence type="ECO:0000256" key="1">
    <source>
        <dbReference type="ARBA" id="ARBA00004141"/>
    </source>
</evidence>
<dbReference type="RefSeq" id="WP_258400115.1">
    <property type="nucleotide sequence ID" value="NZ_UAPV01000009.1"/>
</dbReference>
<keyword evidence="5 7" id="KW-0472">Membrane</keyword>
<dbReference type="PRINTS" id="PR00176">
    <property type="entry name" value="NANEUSMPORT"/>
</dbReference>
<dbReference type="PANTHER" id="PTHR42948:SF1">
    <property type="entry name" value="TRANSPORTER"/>
    <property type="match status" value="1"/>
</dbReference>
<evidence type="ECO:0000256" key="7">
    <source>
        <dbReference type="SAM" id="Phobius"/>
    </source>
</evidence>
<sequence length="105" mass="11838">MPTREHFSSRLGFLLIAAGCAIGLGNVWRFPFITGQYGGALFVLIYVFFLLAFGVPLLSMELAIGRASRRSLAQSFEVLTPKSKIWRLNKFWMIAGNYVLMSFIQ</sequence>
<dbReference type="InterPro" id="IPR037272">
    <property type="entry name" value="SNS_sf"/>
</dbReference>
<dbReference type="PROSITE" id="PS00610">
    <property type="entry name" value="NA_NEUROTRAN_SYMP_1"/>
    <property type="match status" value="1"/>
</dbReference>
<dbReference type="Proteomes" id="UP000250086">
    <property type="component" value="Unassembled WGS sequence"/>
</dbReference>
<accession>A0A2X0XNG5</accession>
<proteinExistence type="inferred from homology"/>
<dbReference type="InterPro" id="IPR000175">
    <property type="entry name" value="Na/ntran_symport"/>
</dbReference>
<keyword evidence="4 7" id="KW-1133">Transmembrane helix</keyword>
<dbReference type="SUPFAM" id="SSF161070">
    <property type="entry name" value="SNF-like"/>
    <property type="match status" value="1"/>
</dbReference>
<evidence type="ECO:0000313" key="9">
    <source>
        <dbReference type="Proteomes" id="UP000250086"/>
    </source>
</evidence>
<evidence type="ECO:0000256" key="4">
    <source>
        <dbReference type="ARBA" id="ARBA00022989"/>
    </source>
</evidence>
<keyword evidence="6" id="KW-0769">Symport</keyword>
<dbReference type="GO" id="GO:0015293">
    <property type="term" value="F:symporter activity"/>
    <property type="evidence" value="ECO:0007669"/>
    <property type="project" value="UniProtKB-KW"/>
</dbReference>
<evidence type="ECO:0000256" key="3">
    <source>
        <dbReference type="ARBA" id="ARBA00022692"/>
    </source>
</evidence>
<evidence type="ECO:0000256" key="2">
    <source>
        <dbReference type="ARBA" id="ARBA00022448"/>
    </source>
</evidence>
<dbReference type="AlphaFoldDB" id="A0A2X0XNG5"/>
<name>A0A2X0XNG5_9GAMM</name>
<keyword evidence="3 6" id="KW-0812">Transmembrane</keyword>
<comment type="similarity">
    <text evidence="6">Belongs to the sodium:neurotransmitter symporter (SNF) (TC 2.A.22) family.</text>
</comment>
<evidence type="ECO:0000256" key="5">
    <source>
        <dbReference type="ARBA" id="ARBA00023136"/>
    </source>
</evidence>
<keyword evidence="2 6" id="KW-0813">Transport</keyword>
<dbReference type="PROSITE" id="PS50267">
    <property type="entry name" value="NA_NEUROTRAN_SYMP_3"/>
    <property type="match status" value="1"/>
</dbReference>
<organism evidence="8 9">
    <name type="scientific">Anaerobiospirillum thomasii</name>
    <dbReference type="NCBI Taxonomy" id="179995"/>
    <lineage>
        <taxon>Bacteria</taxon>
        <taxon>Pseudomonadati</taxon>
        <taxon>Pseudomonadota</taxon>
        <taxon>Gammaproteobacteria</taxon>
        <taxon>Aeromonadales</taxon>
        <taxon>Succinivibrionaceae</taxon>
        <taxon>Anaerobiospirillum</taxon>
    </lineage>
</organism>
<protein>
    <recommendedName>
        <fullName evidence="6">Transporter</fullName>
    </recommendedName>
</protein>
<keyword evidence="9" id="KW-1185">Reference proteome</keyword>
<evidence type="ECO:0000313" key="8">
    <source>
        <dbReference type="EMBL" id="SPT78971.1"/>
    </source>
</evidence>
<dbReference type="GO" id="GO:0016020">
    <property type="term" value="C:membrane"/>
    <property type="evidence" value="ECO:0007669"/>
    <property type="project" value="UniProtKB-SubCell"/>
</dbReference>
<comment type="subcellular location">
    <subcellularLocation>
        <location evidence="1">Membrane</location>
        <topology evidence="1">Multi-pass membrane protein</topology>
    </subcellularLocation>
</comment>
<dbReference type="EMBL" id="UAPV01000009">
    <property type="protein sequence ID" value="SPT78971.1"/>
    <property type="molecule type" value="Genomic_DNA"/>
</dbReference>
<feature type="transmembrane region" description="Helical" evidence="7">
    <location>
        <begin position="39"/>
        <end position="64"/>
    </location>
</feature>
<reference evidence="8 9" key="1">
    <citation type="submission" date="2018-06" db="EMBL/GenBank/DDBJ databases">
        <authorList>
            <consortium name="Pathogen Informatics"/>
            <person name="Doyle S."/>
        </authorList>
    </citation>
    <scope>NUCLEOTIDE SEQUENCE [LARGE SCALE GENOMIC DNA]</scope>
    <source>
        <strain evidence="8 9">NCTC13093</strain>
    </source>
</reference>